<sequence length="168" mass="19320">MKSRYINTAGDLEFQCHYDTVNRRIMEADGKLKFVGKGENIQTAIDKWIEEVTNKYSVKQSTSRAHHAENMPDMDSLMQEWPAEFEQLLSSTELPSATDDISLNEYADLICSLLDIPVYQSRIDSLHILFLLYSEFKNSQHFKAMSNQKAYEQSATLQNTKKADTLIL</sequence>
<organism evidence="8 9">
    <name type="scientific">Trichuris trichiura</name>
    <name type="common">Whipworm</name>
    <name type="synonym">Trichocephalus trichiurus</name>
    <dbReference type="NCBI Taxonomy" id="36087"/>
    <lineage>
        <taxon>Eukaryota</taxon>
        <taxon>Metazoa</taxon>
        <taxon>Ecdysozoa</taxon>
        <taxon>Nematoda</taxon>
        <taxon>Enoplea</taxon>
        <taxon>Dorylaimia</taxon>
        <taxon>Trichinellida</taxon>
        <taxon>Trichuridae</taxon>
        <taxon>Trichuris</taxon>
    </lineage>
</organism>
<comment type="subcellular location">
    <subcellularLocation>
        <location evidence="1">Cytoplasm</location>
        <location evidence="1">Cytoskeleton</location>
        <location evidence="1">Cilium basal body</location>
    </subcellularLocation>
</comment>
<dbReference type="Proteomes" id="UP000030665">
    <property type="component" value="Unassembled WGS sequence"/>
</dbReference>
<reference evidence="8" key="1">
    <citation type="submission" date="2014-01" db="EMBL/GenBank/DDBJ databases">
        <authorList>
            <person name="Aslett M."/>
        </authorList>
    </citation>
    <scope>NUCLEOTIDE SEQUENCE</scope>
</reference>
<name>A0A077Z1Q3_TRITR</name>
<evidence type="ECO:0000256" key="6">
    <source>
        <dbReference type="ARBA" id="ARBA00023212"/>
    </source>
</evidence>
<evidence type="ECO:0000256" key="2">
    <source>
        <dbReference type="ARBA" id="ARBA00007700"/>
    </source>
</evidence>
<dbReference type="InterPro" id="IPR022088">
    <property type="entry name" value="Intraflagellar_transp_cmplxB"/>
</dbReference>
<keyword evidence="9" id="KW-1185">Reference proteome</keyword>
<evidence type="ECO:0000256" key="3">
    <source>
        <dbReference type="ARBA" id="ARBA00017206"/>
    </source>
</evidence>
<reference evidence="8" key="2">
    <citation type="submission" date="2014-03" db="EMBL/GenBank/DDBJ databases">
        <title>The whipworm genome and dual-species transcriptomics of an intimate host-pathogen interaction.</title>
        <authorList>
            <person name="Foth B.J."/>
            <person name="Tsai I.J."/>
            <person name="Reid A.J."/>
            <person name="Bancroft A.J."/>
            <person name="Nichol S."/>
            <person name="Tracey A."/>
            <person name="Holroyd N."/>
            <person name="Cotton J.A."/>
            <person name="Stanley E.J."/>
            <person name="Zarowiecki M."/>
            <person name="Liu J.Z."/>
            <person name="Huckvale T."/>
            <person name="Cooper P.J."/>
            <person name="Grencis R.K."/>
            <person name="Berriman M."/>
        </authorList>
    </citation>
    <scope>NUCLEOTIDE SEQUENCE [LARGE SCALE GENOMIC DNA]</scope>
</reference>
<dbReference type="PANTHER" id="PTHR13376">
    <property type="entry name" value="INTRAFLAGELLAR TRANSPORT PROTEIN 46 HOMOLOG"/>
    <property type="match status" value="1"/>
</dbReference>
<comment type="similarity">
    <text evidence="2">Belongs to the IFT46 family.</text>
</comment>
<keyword evidence="4" id="KW-0963">Cytoplasm</keyword>
<dbReference type="GO" id="GO:0031514">
    <property type="term" value="C:motile cilium"/>
    <property type="evidence" value="ECO:0007669"/>
    <property type="project" value="TreeGrafter"/>
</dbReference>
<evidence type="ECO:0000313" key="9">
    <source>
        <dbReference type="Proteomes" id="UP000030665"/>
    </source>
</evidence>
<dbReference type="OrthoDB" id="2119217at2759"/>
<dbReference type="GO" id="GO:0030992">
    <property type="term" value="C:intraciliary transport particle B"/>
    <property type="evidence" value="ECO:0007669"/>
    <property type="project" value="TreeGrafter"/>
</dbReference>
<dbReference type="GO" id="GO:0060271">
    <property type="term" value="P:cilium assembly"/>
    <property type="evidence" value="ECO:0007669"/>
    <property type="project" value="TreeGrafter"/>
</dbReference>
<dbReference type="AlphaFoldDB" id="A0A077Z1Q3"/>
<evidence type="ECO:0000256" key="5">
    <source>
        <dbReference type="ARBA" id="ARBA00023069"/>
    </source>
</evidence>
<evidence type="ECO:0000256" key="1">
    <source>
        <dbReference type="ARBA" id="ARBA00004120"/>
    </source>
</evidence>
<dbReference type="GO" id="GO:0005815">
    <property type="term" value="C:microtubule organizing center"/>
    <property type="evidence" value="ECO:0007669"/>
    <property type="project" value="TreeGrafter"/>
</dbReference>
<keyword evidence="8" id="KW-0282">Flagellum</keyword>
<evidence type="ECO:0000256" key="7">
    <source>
        <dbReference type="ARBA" id="ARBA00023273"/>
    </source>
</evidence>
<dbReference type="Pfam" id="PF12317">
    <property type="entry name" value="IFT46_B_C"/>
    <property type="match status" value="1"/>
</dbReference>
<gene>
    <name evidence="8" type="ORF">TTRE_0000211101</name>
</gene>
<dbReference type="PANTHER" id="PTHR13376:SF0">
    <property type="entry name" value="INTRAFLAGELLAR TRANSPORT PROTEIN 46 HOMOLOG"/>
    <property type="match status" value="1"/>
</dbReference>
<dbReference type="STRING" id="36087.A0A077Z1Q3"/>
<proteinExistence type="inferred from homology"/>
<keyword evidence="7" id="KW-0966">Cell projection</keyword>
<protein>
    <recommendedName>
        <fullName evidence="3">Intraflagellar transport protein 46 homolog</fullName>
    </recommendedName>
</protein>
<dbReference type="GO" id="GO:0042073">
    <property type="term" value="P:intraciliary transport"/>
    <property type="evidence" value="ECO:0007669"/>
    <property type="project" value="InterPro"/>
</dbReference>
<evidence type="ECO:0000313" key="8">
    <source>
        <dbReference type="EMBL" id="CDW53844.1"/>
    </source>
</evidence>
<accession>A0A077Z1Q3</accession>
<keyword evidence="6" id="KW-0206">Cytoskeleton</keyword>
<keyword evidence="5" id="KW-0969">Cilium</keyword>
<dbReference type="EMBL" id="HG805869">
    <property type="protein sequence ID" value="CDW53844.1"/>
    <property type="molecule type" value="Genomic_DNA"/>
</dbReference>
<evidence type="ECO:0000256" key="4">
    <source>
        <dbReference type="ARBA" id="ARBA00022490"/>
    </source>
</evidence>